<evidence type="ECO:0000313" key="3">
    <source>
        <dbReference type="EMBL" id="MCL7028737.1"/>
    </source>
</evidence>
<keyword evidence="1" id="KW-0472">Membrane</keyword>
<accession>A0AA41S287</accession>
<dbReference type="InterPro" id="IPR032472">
    <property type="entry name" value="ArgoL2"/>
</dbReference>
<organism evidence="3 4">
    <name type="scientific">Papaver nudicaule</name>
    <name type="common">Iceland poppy</name>
    <dbReference type="NCBI Taxonomy" id="74823"/>
    <lineage>
        <taxon>Eukaryota</taxon>
        <taxon>Viridiplantae</taxon>
        <taxon>Streptophyta</taxon>
        <taxon>Embryophyta</taxon>
        <taxon>Tracheophyta</taxon>
        <taxon>Spermatophyta</taxon>
        <taxon>Magnoliopsida</taxon>
        <taxon>Ranunculales</taxon>
        <taxon>Papaveraceae</taxon>
        <taxon>Papaveroideae</taxon>
        <taxon>Papaver</taxon>
    </lineage>
</organism>
<dbReference type="AlphaFoldDB" id="A0AA41S287"/>
<sequence length="122" mass="14276">MEVCKIVEGQRYSKKLIERQITALLKVACQRVHEREKDIMQTVFHNAYHEEPYAKEFGINISDKLAQVEARILPAPWIFTILVEYLSQHATRSKYNRLMQLFFFFFVGSAFPLGSCKNGNFL</sequence>
<comment type="caution">
    <text evidence="3">The sequence shown here is derived from an EMBL/GenBank/DDBJ whole genome shotgun (WGS) entry which is preliminary data.</text>
</comment>
<evidence type="ECO:0000313" key="4">
    <source>
        <dbReference type="Proteomes" id="UP001177140"/>
    </source>
</evidence>
<dbReference type="EMBL" id="JAJJMA010082835">
    <property type="protein sequence ID" value="MCL7028737.1"/>
    <property type="molecule type" value="Genomic_DNA"/>
</dbReference>
<keyword evidence="4" id="KW-1185">Reference proteome</keyword>
<dbReference type="Pfam" id="PF16488">
    <property type="entry name" value="ArgoL2"/>
    <property type="match status" value="1"/>
</dbReference>
<gene>
    <name evidence="3" type="ORF">MKW94_019854</name>
</gene>
<evidence type="ECO:0000256" key="1">
    <source>
        <dbReference type="SAM" id="Phobius"/>
    </source>
</evidence>
<proteinExistence type="predicted"/>
<dbReference type="Proteomes" id="UP001177140">
    <property type="component" value="Unassembled WGS sequence"/>
</dbReference>
<keyword evidence="1" id="KW-1133">Transmembrane helix</keyword>
<protein>
    <recommendedName>
        <fullName evidence="2">Argonaute linker 2 domain-containing protein</fullName>
    </recommendedName>
</protein>
<dbReference type="PANTHER" id="PTHR22891">
    <property type="entry name" value="EUKARYOTIC TRANSLATION INITIATION FACTOR 2C"/>
    <property type="match status" value="1"/>
</dbReference>
<reference evidence="3" key="1">
    <citation type="submission" date="2022-03" db="EMBL/GenBank/DDBJ databases">
        <title>A functionally conserved STORR gene fusion in Papaver species that diverged 16.8 million years ago.</title>
        <authorList>
            <person name="Catania T."/>
        </authorList>
    </citation>
    <scope>NUCLEOTIDE SEQUENCE</scope>
    <source>
        <strain evidence="3">S-191538</strain>
    </source>
</reference>
<name>A0AA41S287_PAPNU</name>
<feature type="transmembrane region" description="Helical" evidence="1">
    <location>
        <begin position="98"/>
        <end position="115"/>
    </location>
</feature>
<evidence type="ECO:0000259" key="2">
    <source>
        <dbReference type="Pfam" id="PF16488"/>
    </source>
</evidence>
<keyword evidence="1" id="KW-0812">Transmembrane</keyword>
<feature type="domain" description="Argonaute linker 2" evidence="2">
    <location>
        <begin position="34"/>
        <end position="78"/>
    </location>
</feature>
<dbReference type="InterPro" id="IPR036085">
    <property type="entry name" value="PAZ_dom_sf"/>
</dbReference>
<dbReference type="SUPFAM" id="SSF101690">
    <property type="entry name" value="PAZ domain"/>
    <property type="match status" value="1"/>
</dbReference>